<comment type="caution">
    <text evidence="3">The sequence shown here is derived from an EMBL/GenBank/DDBJ whole genome shotgun (WGS) entry which is preliminary data.</text>
</comment>
<feature type="transmembrane region" description="Helical" evidence="2">
    <location>
        <begin position="21"/>
        <end position="44"/>
    </location>
</feature>
<dbReference type="RefSeq" id="WP_214358031.1">
    <property type="nucleotide sequence ID" value="NZ_JAFEJS010000004.1"/>
</dbReference>
<keyword evidence="4" id="KW-1185">Reference proteome</keyword>
<evidence type="ECO:0000313" key="3">
    <source>
        <dbReference type="EMBL" id="MBT1172754.1"/>
    </source>
</evidence>
<dbReference type="Proteomes" id="UP000773064">
    <property type="component" value="Unassembled WGS sequence"/>
</dbReference>
<organism evidence="3 4">
    <name type="scientific">Bifidobacterium santillanense</name>
    <dbReference type="NCBI Taxonomy" id="2809028"/>
    <lineage>
        <taxon>Bacteria</taxon>
        <taxon>Bacillati</taxon>
        <taxon>Actinomycetota</taxon>
        <taxon>Actinomycetes</taxon>
        <taxon>Bifidobacteriales</taxon>
        <taxon>Bifidobacteriaceae</taxon>
        <taxon>Bifidobacterium</taxon>
    </lineage>
</organism>
<keyword evidence="2" id="KW-0812">Transmembrane</keyword>
<proteinExistence type="predicted"/>
<gene>
    <name evidence="3" type="ORF">JS528_05180</name>
</gene>
<dbReference type="EMBL" id="JAFEJS010000004">
    <property type="protein sequence ID" value="MBT1172754.1"/>
    <property type="molecule type" value="Genomic_DNA"/>
</dbReference>
<keyword evidence="2" id="KW-1133">Transmembrane helix</keyword>
<feature type="region of interest" description="Disordered" evidence="1">
    <location>
        <begin position="288"/>
        <end position="331"/>
    </location>
</feature>
<evidence type="ECO:0000256" key="1">
    <source>
        <dbReference type="SAM" id="MobiDB-lite"/>
    </source>
</evidence>
<sequence length="409" mass="41105">MSVNHSWPSRRFRIRANGNGVVWSVRALLAVVLIASGACAAFLISPEPTPGELDSTSVHAVAVRASSESYDDSRDVKVTVTPGSGQNVTFPTSGVVTSIDCTAGATIASGTSFVSVDGVPLLALATDTPPYRDLTSGVKGDDARSLNDALRTLGYAAPNGNMVTWNTITAFNRAAGKVGAAQVDAADGWTITPESFVWLDAPSATLVSCQTAKGSTIAAGGAMMTVRTQPARATVAAPSDETVTGKRVLVVDDQPYDLPAADGAGAIALRDPSVIAAIVGSDAYRSAASSATSGSGSSDSSASSSGESGADSGGATVDGGSSDSQTTATAPSATVTVTLTSRLQHPVTVWDVPPSSIYGLNGTGGCVVSDGKNRHVTIVASELGKTKVTVAGNGRLGRVLAEPAGSRTC</sequence>
<keyword evidence="2" id="KW-0472">Membrane</keyword>
<reference evidence="3 4" key="1">
    <citation type="journal article" date="2021" name="Environ. Microbiol.">
        <title>Genetic insights into the dark matter of the mammalian gut microbiota through targeted genome reconstruction.</title>
        <authorList>
            <person name="Lugli G.A."/>
            <person name="Alessandri G."/>
            <person name="Milani C."/>
            <person name="Viappiani A."/>
            <person name="Fontana F."/>
            <person name="Tarracchini C."/>
            <person name="Mancabelli L."/>
            <person name="Argentini C."/>
            <person name="Ruiz L."/>
            <person name="Margolles A."/>
            <person name="van Sinderen D."/>
            <person name="Turroni F."/>
            <person name="Ventura M."/>
        </authorList>
    </citation>
    <scope>NUCLEOTIDE SEQUENCE [LARGE SCALE GENOMIC DNA]</scope>
    <source>
        <strain evidence="3 4">MA2</strain>
    </source>
</reference>
<evidence type="ECO:0000313" key="4">
    <source>
        <dbReference type="Proteomes" id="UP000773064"/>
    </source>
</evidence>
<accession>A0ABS5UPE9</accession>
<name>A0ABS5UPE9_9BIFI</name>
<evidence type="ECO:0008006" key="5">
    <source>
        <dbReference type="Google" id="ProtNLM"/>
    </source>
</evidence>
<evidence type="ECO:0000256" key="2">
    <source>
        <dbReference type="SAM" id="Phobius"/>
    </source>
</evidence>
<protein>
    <recommendedName>
        <fullName evidence="5">Peptidoglycan-binding domain 1 protein</fullName>
    </recommendedName>
</protein>